<keyword evidence="1" id="KW-0269">Exonuclease</keyword>
<proteinExistence type="predicted"/>
<accession>A0A143YVR4</accession>
<dbReference type="RefSeq" id="WP_087033846.1">
    <property type="nucleotide sequence ID" value="NZ_FJNE01000007.1"/>
</dbReference>
<dbReference type="GO" id="GO:0004527">
    <property type="term" value="F:exonuclease activity"/>
    <property type="evidence" value="ECO:0007669"/>
    <property type="project" value="UniProtKB-KW"/>
</dbReference>
<keyword evidence="1" id="KW-0540">Nuclease</keyword>
<dbReference type="STRING" id="140314.SAMN04488076_11026"/>
<dbReference type="Proteomes" id="UP000242754">
    <property type="component" value="Unassembled WGS sequence"/>
</dbReference>
<evidence type="ECO:0000313" key="2">
    <source>
        <dbReference type="Proteomes" id="UP000242754"/>
    </source>
</evidence>
<sequence>MGDFNNPADIRKEGYDLITQSGWHDAYADAAVREGSATVPPAIDGWQKSKLPLRIDYIFSNRPQAAARYEIKFDGNKQPCVSDHYGVAVIYS</sequence>
<dbReference type="Gene3D" id="3.60.10.10">
    <property type="entry name" value="Endonuclease/exonuclease/phosphatase"/>
    <property type="match status" value="1"/>
</dbReference>
<dbReference type="AlphaFoldDB" id="A0A143YVR4"/>
<keyword evidence="1" id="KW-0255">Endonuclease</keyword>
<dbReference type="GO" id="GO:0004519">
    <property type="term" value="F:endonuclease activity"/>
    <property type="evidence" value="ECO:0007669"/>
    <property type="project" value="UniProtKB-KW"/>
</dbReference>
<dbReference type="EMBL" id="FJNE01000007">
    <property type="protein sequence ID" value="CZQ98618.1"/>
    <property type="molecule type" value="Genomic_DNA"/>
</dbReference>
<dbReference type="SUPFAM" id="SSF56219">
    <property type="entry name" value="DNase I-like"/>
    <property type="match status" value="1"/>
</dbReference>
<keyword evidence="1" id="KW-0378">Hydrolase</keyword>
<dbReference type="OrthoDB" id="9812537at2"/>
<name>A0A143YVR4_9LACT</name>
<gene>
    <name evidence="1" type="ORF">Tpal_2293</name>
</gene>
<evidence type="ECO:0000313" key="1">
    <source>
        <dbReference type="EMBL" id="CZQ98618.1"/>
    </source>
</evidence>
<reference evidence="1 2" key="1">
    <citation type="submission" date="2016-02" db="EMBL/GenBank/DDBJ databases">
        <authorList>
            <person name="Wen L."/>
            <person name="He K."/>
            <person name="Yang H."/>
        </authorList>
    </citation>
    <scope>NUCLEOTIDE SEQUENCE [LARGE SCALE GENOMIC DNA]</scope>
    <source>
        <strain evidence="1">Trichococcus palustris</strain>
    </source>
</reference>
<protein>
    <submittedName>
        <fullName evidence="1">Endonuclease/exonuclease/phosphatase</fullName>
    </submittedName>
</protein>
<dbReference type="InterPro" id="IPR036691">
    <property type="entry name" value="Endo/exonu/phosph_ase_sf"/>
</dbReference>
<keyword evidence="2" id="KW-1185">Reference proteome</keyword>
<organism evidence="1 2">
    <name type="scientific">Trichococcus palustris</name>
    <dbReference type="NCBI Taxonomy" id="140314"/>
    <lineage>
        <taxon>Bacteria</taxon>
        <taxon>Bacillati</taxon>
        <taxon>Bacillota</taxon>
        <taxon>Bacilli</taxon>
        <taxon>Lactobacillales</taxon>
        <taxon>Carnobacteriaceae</taxon>
        <taxon>Trichococcus</taxon>
    </lineage>
</organism>